<protein>
    <submittedName>
        <fullName evidence="1">Uncharacterized protein</fullName>
    </submittedName>
</protein>
<proteinExistence type="predicted"/>
<accession>A0A2P2PQQ3</accession>
<evidence type="ECO:0000313" key="1">
    <source>
        <dbReference type="EMBL" id="MBX57080.1"/>
    </source>
</evidence>
<dbReference type="EMBL" id="GGEC01076596">
    <property type="protein sequence ID" value="MBX57080.1"/>
    <property type="molecule type" value="Transcribed_RNA"/>
</dbReference>
<reference evidence="1" key="1">
    <citation type="submission" date="2018-02" db="EMBL/GenBank/DDBJ databases">
        <title>Rhizophora mucronata_Transcriptome.</title>
        <authorList>
            <person name="Meera S.P."/>
            <person name="Sreeshan A."/>
            <person name="Augustine A."/>
        </authorList>
    </citation>
    <scope>NUCLEOTIDE SEQUENCE</scope>
    <source>
        <tissue evidence="1">Leaf</tissue>
    </source>
</reference>
<name>A0A2P2PQQ3_RHIMU</name>
<organism evidence="1">
    <name type="scientific">Rhizophora mucronata</name>
    <name type="common">Asiatic mangrove</name>
    <dbReference type="NCBI Taxonomy" id="61149"/>
    <lineage>
        <taxon>Eukaryota</taxon>
        <taxon>Viridiplantae</taxon>
        <taxon>Streptophyta</taxon>
        <taxon>Embryophyta</taxon>
        <taxon>Tracheophyta</taxon>
        <taxon>Spermatophyta</taxon>
        <taxon>Magnoliopsida</taxon>
        <taxon>eudicotyledons</taxon>
        <taxon>Gunneridae</taxon>
        <taxon>Pentapetalae</taxon>
        <taxon>rosids</taxon>
        <taxon>fabids</taxon>
        <taxon>Malpighiales</taxon>
        <taxon>Rhizophoraceae</taxon>
        <taxon>Rhizophora</taxon>
    </lineage>
</organism>
<sequence length="14" mass="1648">MIKKGRKLVHLIVL</sequence>